<evidence type="ECO:0000313" key="12">
    <source>
        <dbReference type="EMBL" id="CAG5110077.1"/>
    </source>
</evidence>
<feature type="binding site" evidence="6">
    <location>
        <position position="213"/>
    </location>
    <ligand>
        <name>Zn(2+)</name>
        <dbReference type="ChEBI" id="CHEBI:29105"/>
        <note>catalytic</note>
    </ligand>
</feature>
<dbReference type="SUPFAM" id="SSF57184">
    <property type="entry name" value="Growth factor receptor domain"/>
    <property type="match status" value="1"/>
</dbReference>
<feature type="chain" id="PRO_5045593470" evidence="8">
    <location>
        <begin position="16"/>
        <end position="1153"/>
    </location>
</feature>
<organism evidence="12 13">
    <name type="scientific">Oikopleura dioica</name>
    <name type="common">Tunicate</name>
    <dbReference type="NCBI Taxonomy" id="34765"/>
    <lineage>
        <taxon>Eukaryota</taxon>
        <taxon>Metazoa</taxon>
        <taxon>Chordata</taxon>
        <taxon>Tunicata</taxon>
        <taxon>Appendicularia</taxon>
        <taxon>Copelata</taxon>
        <taxon>Oikopleuridae</taxon>
        <taxon>Oikopleura</taxon>
    </lineage>
</organism>
<evidence type="ECO:0000256" key="8">
    <source>
        <dbReference type="SAM" id="SignalP"/>
    </source>
</evidence>
<keyword evidence="2 8" id="KW-0732">Signal</keyword>
<evidence type="ECO:0000259" key="9">
    <source>
        <dbReference type="PROSITE" id="PS50026"/>
    </source>
</evidence>
<keyword evidence="4" id="KW-1015">Disulfide bond</keyword>
<keyword evidence="6" id="KW-0862">Zinc</keyword>
<evidence type="ECO:0000256" key="4">
    <source>
        <dbReference type="ARBA" id="ARBA00023157"/>
    </source>
</evidence>
<dbReference type="PANTHER" id="PTHR14002:SF54">
    <property type="entry name" value="ZONA PELLUCIDA SPERM-BINDING PROTEIN 2"/>
    <property type="match status" value="1"/>
</dbReference>
<dbReference type="Pfam" id="PF01400">
    <property type="entry name" value="Astacin"/>
    <property type="match status" value="1"/>
</dbReference>
<feature type="active site" evidence="6">
    <location>
        <position position="214"/>
    </location>
</feature>
<feature type="region of interest" description="Disordered" evidence="7">
    <location>
        <begin position="74"/>
        <end position="98"/>
    </location>
</feature>
<dbReference type="PROSITE" id="PS50026">
    <property type="entry name" value="EGF_3"/>
    <property type="match status" value="2"/>
</dbReference>
<dbReference type="Gene3D" id="2.60.40.4100">
    <property type="entry name" value="Zona pellucida, ZP-C domain"/>
    <property type="match status" value="1"/>
</dbReference>
<protein>
    <submittedName>
        <fullName evidence="12">Oidioi.mRNA.OKI2018_I69.chr2.g4520.t1.cds</fullName>
    </submittedName>
</protein>
<gene>
    <name evidence="12" type="ORF">OKIOD_LOCUS13285</name>
</gene>
<keyword evidence="3" id="KW-0677">Repeat</keyword>
<evidence type="ECO:0000259" key="10">
    <source>
        <dbReference type="PROSITE" id="PS51034"/>
    </source>
</evidence>
<dbReference type="InterPro" id="IPR024079">
    <property type="entry name" value="MetalloPept_cat_dom_sf"/>
</dbReference>
<dbReference type="PROSITE" id="PS51034">
    <property type="entry name" value="ZP_2"/>
    <property type="match status" value="1"/>
</dbReference>
<feature type="domain" description="EGF-like" evidence="9">
    <location>
        <begin position="465"/>
        <end position="503"/>
    </location>
</feature>
<dbReference type="InterPro" id="IPR001881">
    <property type="entry name" value="EGF-like_Ca-bd_dom"/>
</dbReference>
<keyword evidence="6" id="KW-0645">Protease</keyword>
<evidence type="ECO:0000256" key="7">
    <source>
        <dbReference type="SAM" id="MobiDB-lite"/>
    </source>
</evidence>
<dbReference type="PROSITE" id="PS00010">
    <property type="entry name" value="ASX_HYDROXYL"/>
    <property type="match status" value="2"/>
</dbReference>
<evidence type="ECO:0000256" key="1">
    <source>
        <dbReference type="ARBA" id="ARBA00022536"/>
    </source>
</evidence>
<evidence type="ECO:0000256" key="5">
    <source>
        <dbReference type="PROSITE-ProRule" id="PRU00076"/>
    </source>
</evidence>
<dbReference type="InterPro" id="IPR000742">
    <property type="entry name" value="EGF"/>
</dbReference>
<feature type="signal peptide" evidence="8">
    <location>
        <begin position="1"/>
        <end position="15"/>
    </location>
</feature>
<comment type="caution">
    <text evidence="5">Lacks conserved residue(s) required for the propagation of feature annotation.</text>
</comment>
<evidence type="ECO:0000256" key="2">
    <source>
        <dbReference type="ARBA" id="ARBA00022729"/>
    </source>
</evidence>
<dbReference type="Proteomes" id="UP001158576">
    <property type="component" value="Chromosome 2"/>
</dbReference>
<feature type="domain" description="ZP" evidence="10">
    <location>
        <begin position="881"/>
        <end position="1131"/>
    </location>
</feature>
<keyword evidence="6" id="KW-0479">Metal-binding</keyword>
<dbReference type="SMART" id="SM00181">
    <property type="entry name" value="EGF"/>
    <property type="match status" value="2"/>
</dbReference>
<keyword evidence="1 5" id="KW-0245">EGF-like domain</keyword>
<dbReference type="PROSITE" id="PS51864">
    <property type="entry name" value="ASTACIN"/>
    <property type="match status" value="1"/>
</dbReference>
<accession>A0ABN7T320</accession>
<reference evidence="12 13" key="1">
    <citation type="submission" date="2021-04" db="EMBL/GenBank/DDBJ databases">
        <authorList>
            <person name="Bliznina A."/>
        </authorList>
    </citation>
    <scope>NUCLEOTIDE SEQUENCE [LARGE SCALE GENOMIC DNA]</scope>
</reference>
<dbReference type="Gene3D" id="2.60.40.3210">
    <property type="entry name" value="Zona pellucida, ZP-N domain"/>
    <property type="match status" value="1"/>
</dbReference>
<dbReference type="InterPro" id="IPR018097">
    <property type="entry name" value="EGF_Ca-bd_CS"/>
</dbReference>
<dbReference type="PROSITE" id="PS01187">
    <property type="entry name" value="EGF_CA"/>
    <property type="match status" value="1"/>
</dbReference>
<dbReference type="SMART" id="SM00235">
    <property type="entry name" value="ZnMc"/>
    <property type="match status" value="1"/>
</dbReference>
<dbReference type="InterPro" id="IPR001506">
    <property type="entry name" value="Peptidase_M12A"/>
</dbReference>
<dbReference type="InterPro" id="IPR009030">
    <property type="entry name" value="Growth_fac_rcpt_cys_sf"/>
</dbReference>
<dbReference type="SMART" id="SM00241">
    <property type="entry name" value="ZP"/>
    <property type="match status" value="1"/>
</dbReference>
<proteinExistence type="predicted"/>
<sequence>MKILASLAVIRGIQAQELTEATAPEWTGIQVNAPSDDVNIGNQAYLTDYYLRPSDAVALAEAGFTAENARIMTPEDGYTEPEDNGSAPRGLTNSNKWRPLVQGGPVTVPYYVHSTAINFHSLIQTSLASLANDLACFSMPEVTDGEIGSTSYENGIVFVGHNDGCYSALGLAPGAHFGTLGVSSIASFGVPSTWQVIALDPGCTPDNPSTVQHEMLHALGVLHEHQRPDRDTYIIFDPSATNMPSQFDLISSNQWFDMGSPLEIESVMTYCSFCGANGNSPVMTIRATGETFNDQYRVTTTDAKQLQHAYCELDPENFPGFTYKEAISCTSNDKLGFTREIFTDRLCDNVPDCGGGEDETGELNKCNPKTPNTSNGCCGSINFPARGECVSNGEVYNGKDVWECANNGVIAYFNGAWYVFTADSWPLAGGYSYWDYAVNDNVCPPINEGWNSGTIATCVWAGADTSDECDPDPCDPNATCTDLHEDYRCECNEFYTGDGETCTLIPEVDECSDGTHECDPNAVCTDERIDFTCECADGFKDSHQGDAPGKSCVPDDTCCEVIEITIWSGPLECTQSETQTQYDRPIWECEGNQFFLKYHPSLNPPFALFDSGGSYYPNYMFPATQDGYCIDTEDPTTAFSTAAPTRPPPVCLENTNFGDVFVWEIENGMDKPTPESNFELDINNFAGANDFAVTGKSCDPGYAWTDYAVSLEFYCLFGTSQTPDDFLATLNSNNPPGWTTFTTVGYADSYKFAFEIATDTTGLQPAGAYEIWIAFVGELHLRFENFDDSSSRKRRFAVPEIDIDAFVQDVAANATADFQSSIDAGDATVAVTTETTVEVEVVAPVEDPLDPTQPPATTTTPGPTTAVDDCVLDQFTDTIVVCDGGILEVAVPVCAIVKGGFDPAAVFMGEDTCTGTIVGGALVFLADNDGCNVMPTVNDTHIVFESTIMTSGGGFSNSVISRRFGLEMDFSCSIEREVVVSIENGIEVNVNHFIVDLGEKLGTFETSMGVFTDDTFTTPISMNHTFNVPDMVYIGISLDNSDSLAVSLDTCTAYVESDTSRSAGYDLIASGCAVDPTTNILAVNTGPFADFEFESFQFVDSSDPIIIECDIVICDPDQSDCITCASRKRRNAMPNLNSFTASVTINTQNKSNP</sequence>
<dbReference type="PANTHER" id="PTHR14002">
    <property type="entry name" value="ENDOGLIN/TGF-BETA RECEPTOR TYPE III"/>
    <property type="match status" value="1"/>
</dbReference>
<feature type="binding site" evidence="6">
    <location>
        <position position="223"/>
    </location>
    <ligand>
        <name>Zn(2+)</name>
        <dbReference type="ChEBI" id="CHEBI:29105"/>
        <note>catalytic</note>
    </ligand>
</feature>
<keyword evidence="13" id="KW-1185">Reference proteome</keyword>
<feature type="binding site" evidence="6">
    <location>
        <position position="217"/>
    </location>
    <ligand>
        <name>Zn(2+)</name>
        <dbReference type="ChEBI" id="CHEBI:29105"/>
        <note>catalytic</note>
    </ligand>
</feature>
<keyword evidence="6" id="KW-0482">Metalloprotease</keyword>
<evidence type="ECO:0000313" key="13">
    <source>
        <dbReference type="Proteomes" id="UP001158576"/>
    </source>
</evidence>
<keyword evidence="6" id="KW-0378">Hydrolase</keyword>
<dbReference type="InterPro" id="IPR006026">
    <property type="entry name" value="Peptidase_Metallo"/>
</dbReference>
<dbReference type="SMART" id="SM00179">
    <property type="entry name" value="EGF_CA"/>
    <property type="match status" value="2"/>
</dbReference>
<dbReference type="EMBL" id="OU015567">
    <property type="protein sequence ID" value="CAG5110077.1"/>
    <property type="molecule type" value="Genomic_DNA"/>
</dbReference>
<dbReference type="InterPro" id="IPR000152">
    <property type="entry name" value="EGF-type_Asp/Asn_hydroxyl_site"/>
</dbReference>
<dbReference type="CDD" id="cd00054">
    <property type="entry name" value="EGF_CA"/>
    <property type="match status" value="1"/>
</dbReference>
<feature type="domain" description="EGF-like" evidence="9">
    <location>
        <begin position="507"/>
        <end position="545"/>
    </location>
</feature>
<dbReference type="SUPFAM" id="SSF55486">
    <property type="entry name" value="Metalloproteases ('zincins'), catalytic domain"/>
    <property type="match status" value="1"/>
</dbReference>
<dbReference type="Gene3D" id="2.10.25.10">
    <property type="entry name" value="Laminin"/>
    <property type="match status" value="2"/>
</dbReference>
<dbReference type="Gene3D" id="3.40.390.10">
    <property type="entry name" value="Collagenase (Catalytic Domain)"/>
    <property type="match status" value="1"/>
</dbReference>
<comment type="cofactor">
    <cofactor evidence="6">
        <name>Zn(2+)</name>
        <dbReference type="ChEBI" id="CHEBI:29105"/>
    </cofactor>
    <text evidence="6">Binds 1 zinc ion per subunit.</text>
</comment>
<evidence type="ECO:0000256" key="6">
    <source>
        <dbReference type="PROSITE-ProRule" id="PRU01211"/>
    </source>
</evidence>
<dbReference type="Pfam" id="PF00100">
    <property type="entry name" value="Zona_pellucida"/>
    <property type="match status" value="1"/>
</dbReference>
<evidence type="ECO:0000256" key="3">
    <source>
        <dbReference type="ARBA" id="ARBA00022737"/>
    </source>
</evidence>
<name>A0ABN7T320_OIKDI</name>
<feature type="domain" description="Peptidase M12A" evidence="11">
    <location>
        <begin position="86"/>
        <end position="312"/>
    </location>
</feature>
<evidence type="ECO:0000259" key="11">
    <source>
        <dbReference type="PROSITE" id="PS51864"/>
    </source>
</evidence>
<dbReference type="InterPro" id="IPR055355">
    <property type="entry name" value="ZP-C"/>
</dbReference>
<dbReference type="InterPro" id="IPR001507">
    <property type="entry name" value="ZP_dom"/>
</dbReference>
<dbReference type="InterPro" id="IPR042235">
    <property type="entry name" value="ZP-C_dom"/>
</dbReference>